<accession>A0ACB0Z0U3</accession>
<reference evidence="1" key="1">
    <citation type="submission" date="2023-11" db="EMBL/GenBank/DDBJ databases">
        <authorList>
            <person name="Poullet M."/>
        </authorList>
    </citation>
    <scope>NUCLEOTIDE SEQUENCE</scope>
    <source>
        <strain evidence="1">E1834</strain>
    </source>
</reference>
<evidence type="ECO:0000313" key="1">
    <source>
        <dbReference type="EMBL" id="CAK5071940.1"/>
    </source>
</evidence>
<name>A0ACB0Z0U3_MELEN</name>
<protein>
    <submittedName>
        <fullName evidence="1">Uncharacterized protein</fullName>
    </submittedName>
</protein>
<keyword evidence="2" id="KW-1185">Reference proteome</keyword>
<dbReference type="Proteomes" id="UP001497535">
    <property type="component" value="Unassembled WGS sequence"/>
</dbReference>
<proteinExistence type="predicted"/>
<dbReference type="EMBL" id="CAVMJV010000022">
    <property type="protein sequence ID" value="CAK5071940.1"/>
    <property type="molecule type" value="Genomic_DNA"/>
</dbReference>
<gene>
    <name evidence="1" type="ORF">MENTE1834_LOCUS19043</name>
</gene>
<comment type="caution">
    <text evidence="1">The sequence shown here is derived from an EMBL/GenBank/DDBJ whole genome shotgun (WGS) entry which is preliminary data.</text>
</comment>
<sequence length="177" mass="20394">MFKTERSLFPSLDSKLVDICKQLGNNEEHFKQLINYLMDENKEEKNLKNKNFSKNLSSSPSLIQCALFAIYQSLWIFLSEICNFKIKSAPIIFFGHSFGELSALCAAGAFNKNDGMKLLWKRGELIERTEPAKMVMIKQEKSQNRNLVRKLLNIHFYPPSTENKKLKKISKGVTTLI</sequence>
<organism evidence="1 2">
    <name type="scientific">Meloidogyne enterolobii</name>
    <name type="common">Root-knot nematode worm</name>
    <name type="synonym">Meloidogyne mayaguensis</name>
    <dbReference type="NCBI Taxonomy" id="390850"/>
    <lineage>
        <taxon>Eukaryota</taxon>
        <taxon>Metazoa</taxon>
        <taxon>Ecdysozoa</taxon>
        <taxon>Nematoda</taxon>
        <taxon>Chromadorea</taxon>
        <taxon>Rhabditida</taxon>
        <taxon>Tylenchina</taxon>
        <taxon>Tylenchomorpha</taxon>
        <taxon>Tylenchoidea</taxon>
        <taxon>Meloidogynidae</taxon>
        <taxon>Meloidogyninae</taxon>
        <taxon>Meloidogyne</taxon>
    </lineage>
</organism>
<evidence type="ECO:0000313" key="2">
    <source>
        <dbReference type="Proteomes" id="UP001497535"/>
    </source>
</evidence>